<protein>
    <submittedName>
        <fullName evidence="3">Glycosyl hydrolase family protein</fullName>
    </submittedName>
</protein>
<comment type="caution">
    <text evidence="3">The sequence shown here is derived from an EMBL/GenBank/DDBJ whole genome shotgun (WGS) entry which is preliminary data.</text>
</comment>
<evidence type="ECO:0000259" key="2">
    <source>
        <dbReference type="PROSITE" id="PS51762"/>
    </source>
</evidence>
<dbReference type="InterPro" id="IPR013320">
    <property type="entry name" value="ConA-like_dom_sf"/>
</dbReference>
<keyword evidence="4" id="KW-1185">Reference proteome</keyword>
<gene>
    <name evidence="3" type="ORF">EBM89_20085</name>
</gene>
<dbReference type="GO" id="GO:0004553">
    <property type="term" value="F:hydrolase activity, hydrolyzing O-glycosyl compounds"/>
    <property type="evidence" value="ECO:0007669"/>
    <property type="project" value="InterPro"/>
</dbReference>
<accession>A0A3M2IVR8</accession>
<dbReference type="EMBL" id="RFFI01000211">
    <property type="protein sequence ID" value="RMI02448.1"/>
    <property type="molecule type" value="Genomic_DNA"/>
</dbReference>
<dbReference type="SUPFAM" id="SSF49899">
    <property type="entry name" value="Concanavalin A-like lectins/glucanases"/>
    <property type="match status" value="1"/>
</dbReference>
<dbReference type="RefSeq" id="WP_122151343.1">
    <property type="nucleotide sequence ID" value="NZ_RFFI01000211.1"/>
</dbReference>
<dbReference type="CDD" id="cd00413">
    <property type="entry name" value="Glyco_hydrolase_16"/>
    <property type="match status" value="1"/>
</dbReference>
<dbReference type="Proteomes" id="UP000269289">
    <property type="component" value="Unassembled WGS sequence"/>
</dbReference>
<name>A0A3M2IVR8_9CELL</name>
<proteinExistence type="predicted"/>
<dbReference type="Gene3D" id="2.60.120.200">
    <property type="match status" value="1"/>
</dbReference>
<evidence type="ECO:0000313" key="4">
    <source>
        <dbReference type="Proteomes" id="UP000269289"/>
    </source>
</evidence>
<dbReference type="Pfam" id="PF00722">
    <property type="entry name" value="Glyco_hydro_16"/>
    <property type="match status" value="1"/>
</dbReference>
<evidence type="ECO:0000313" key="3">
    <source>
        <dbReference type="EMBL" id="RMI02448.1"/>
    </source>
</evidence>
<keyword evidence="3" id="KW-0378">Hydrolase</keyword>
<reference evidence="3 4" key="1">
    <citation type="submission" date="2018-10" db="EMBL/GenBank/DDBJ databases">
        <title>Isolation, diversity and antifungal activity of actinobacteria from wheat.</title>
        <authorList>
            <person name="Han C."/>
        </authorList>
    </citation>
    <scope>NUCLEOTIDE SEQUENCE [LARGE SCALE GENOMIC DNA]</scope>
    <source>
        <strain evidence="3 4">NEAU-YY56</strain>
    </source>
</reference>
<feature type="region of interest" description="Disordered" evidence="1">
    <location>
        <begin position="1"/>
        <end position="29"/>
    </location>
</feature>
<feature type="domain" description="GH16" evidence="2">
    <location>
        <begin position="5"/>
        <end position="287"/>
    </location>
</feature>
<dbReference type="PROSITE" id="PS51762">
    <property type="entry name" value="GH16_2"/>
    <property type="match status" value="1"/>
</dbReference>
<evidence type="ECO:0000256" key="1">
    <source>
        <dbReference type="SAM" id="MobiDB-lite"/>
    </source>
</evidence>
<dbReference type="OrthoDB" id="9809583at2"/>
<dbReference type="InterPro" id="IPR000757">
    <property type="entry name" value="Beta-glucanase-like"/>
</dbReference>
<organism evidence="3 4">
    <name type="scientific">Cellulomonas triticagri</name>
    <dbReference type="NCBI Taxonomy" id="2483352"/>
    <lineage>
        <taxon>Bacteria</taxon>
        <taxon>Bacillati</taxon>
        <taxon>Actinomycetota</taxon>
        <taxon>Actinomycetes</taxon>
        <taxon>Micrococcales</taxon>
        <taxon>Cellulomonadaceae</taxon>
        <taxon>Cellulomonas</taxon>
    </lineage>
</organism>
<dbReference type="GO" id="GO:0005975">
    <property type="term" value="P:carbohydrate metabolic process"/>
    <property type="evidence" value="ECO:0007669"/>
    <property type="project" value="InterPro"/>
</dbReference>
<dbReference type="AlphaFoldDB" id="A0A3M2IVR8"/>
<sequence>MSAPQGPSGPTSPLAPPGPTDVDERFDRPLAGSGWTAAYLPAWSSRAAAAATYRTGPDGLHLTVPPEHPVWCPDLHEPPLRVSAVQSGSWSGPVGSTQGQQPFRPGLRVQEEQPPTWAWTPLFGHLEVTCRATVGPGSMFSAWLVGVEDVPERSGEICLVEVFGDTTRPGTGGHSGHSGHSEHIGPTVALGQGVHPFRDPALREDFAAPHTALDLARPHTYAADWGPDGVTFTVDGAVTRHVPRAPDYPVQLILGVFDFPDLPHTAASPAVPELVVHRVRGTAPAPDGGDG</sequence>